<dbReference type="EMBL" id="JBEDNZ010000012">
    <property type="protein sequence ID" value="KAL0831282.1"/>
    <property type="molecule type" value="Genomic_DNA"/>
</dbReference>
<accession>A0ABD0SZU3</accession>
<proteinExistence type="predicted"/>
<dbReference type="Proteomes" id="UP001549921">
    <property type="component" value="Unassembled WGS sequence"/>
</dbReference>
<comment type="caution">
    <text evidence="4">The sequence shown here is derived from an EMBL/GenBank/DDBJ whole genome shotgun (WGS) entry which is preliminary data.</text>
</comment>
<reference evidence="4 5" key="1">
    <citation type="submission" date="2024-06" db="EMBL/GenBank/DDBJ databases">
        <title>A chromosome-level genome assembly of beet webworm, Loxostege sticticalis.</title>
        <authorList>
            <person name="Zhang Y."/>
        </authorList>
    </citation>
    <scope>NUCLEOTIDE SEQUENCE [LARGE SCALE GENOMIC DNA]</scope>
    <source>
        <strain evidence="4">AQ028</strain>
        <tissue evidence="4">Male pupae</tissue>
    </source>
</reference>
<name>A0ABD0SZU3_LOXSC</name>
<evidence type="ECO:0000256" key="2">
    <source>
        <dbReference type="ARBA" id="ARBA00023180"/>
    </source>
</evidence>
<evidence type="ECO:0000256" key="1">
    <source>
        <dbReference type="ARBA" id="ARBA00022729"/>
    </source>
</evidence>
<gene>
    <name evidence="4" type="ORF">ABMA28_002126</name>
</gene>
<sequence>MTMKLCLFMLFYTINEAAGLFCYNCTCTHRENINCGGDFTPARQPFVNDRQILVNCTGDGAMCFVRSWTARARYAWMVQRGCYQANKDDPIPRAMTTPTRAMSCRNERLADAEYKVCFCQADWCNSALLAQVESFILVIICLVVNLSVI</sequence>
<feature type="chain" id="PRO_5044773936" description="Protein sleepless" evidence="3">
    <location>
        <begin position="20"/>
        <end position="149"/>
    </location>
</feature>
<evidence type="ECO:0008006" key="6">
    <source>
        <dbReference type="Google" id="ProtNLM"/>
    </source>
</evidence>
<protein>
    <recommendedName>
        <fullName evidence="6">Protein sleepless</fullName>
    </recommendedName>
</protein>
<evidence type="ECO:0000313" key="5">
    <source>
        <dbReference type="Proteomes" id="UP001549921"/>
    </source>
</evidence>
<dbReference type="InterPro" id="IPR031424">
    <property type="entry name" value="QVR-like"/>
</dbReference>
<keyword evidence="2" id="KW-0325">Glycoprotein</keyword>
<dbReference type="Pfam" id="PF17064">
    <property type="entry name" value="QVR"/>
    <property type="match status" value="1"/>
</dbReference>
<evidence type="ECO:0000256" key="3">
    <source>
        <dbReference type="SAM" id="SignalP"/>
    </source>
</evidence>
<feature type="signal peptide" evidence="3">
    <location>
        <begin position="1"/>
        <end position="19"/>
    </location>
</feature>
<dbReference type="AlphaFoldDB" id="A0ABD0SZU3"/>
<keyword evidence="1 3" id="KW-0732">Signal</keyword>
<evidence type="ECO:0000313" key="4">
    <source>
        <dbReference type="EMBL" id="KAL0831282.1"/>
    </source>
</evidence>
<organism evidence="4 5">
    <name type="scientific">Loxostege sticticalis</name>
    <name type="common">Beet webworm moth</name>
    <dbReference type="NCBI Taxonomy" id="481309"/>
    <lineage>
        <taxon>Eukaryota</taxon>
        <taxon>Metazoa</taxon>
        <taxon>Ecdysozoa</taxon>
        <taxon>Arthropoda</taxon>
        <taxon>Hexapoda</taxon>
        <taxon>Insecta</taxon>
        <taxon>Pterygota</taxon>
        <taxon>Neoptera</taxon>
        <taxon>Endopterygota</taxon>
        <taxon>Lepidoptera</taxon>
        <taxon>Glossata</taxon>
        <taxon>Ditrysia</taxon>
        <taxon>Pyraloidea</taxon>
        <taxon>Crambidae</taxon>
        <taxon>Pyraustinae</taxon>
        <taxon>Loxostege</taxon>
    </lineage>
</organism>